<dbReference type="AlphaFoldDB" id="A0A0A9EAS1"/>
<organism evidence="1">
    <name type="scientific">Arundo donax</name>
    <name type="common">Giant reed</name>
    <name type="synonym">Donax arundinaceus</name>
    <dbReference type="NCBI Taxonomy" id="35708"/>
    <lineage>
        <taxon>Eukaryota</taxon>
        <taxon>Viridiplantae</taxon>
        <taxon>Streptophyta</taxon>
        <taxon>Embryophyta</taxon>
        <taxon>Tracheophyta</taxon>
        <taxon>Spermatophyta</taxon>
        <taxon>Magnoliopsida</taxon>
        <taxon>Liliopsida</taxon>
        <taxon>Poales</taxon>
        <taxon>Poaceae</taxon>
        <taxon>PACMAD clade</taxon>
        <taxon>Arundinoideae</taxon>
        <taxon>Arundineae</taxon>
        <taxon>Arundo</taxon>
    </lineage>
</organism>
<reference evidence="1" key="2">
    <citation type="journal article" date="2015" name="Data Brief">
        <title>Shoot transcriptome of the giant reed, Arundo donax.</title>
        <authorList>
            <person name="Barrero R.A."/>
            <person name="Guerrero F.D."/>
            <person name="Moolhuijzen P."/>
            <person name="Goolsby J.A."/>
            <person name="Tidwell J."/>
            <person name="Bellgard S.E."/>
            <person name="Bellgard M.I."/>
        </authorList>
    </citation>
    <scope>NUCLEOTIDE SEQUENCE</scope>
    <source>
        <tissue evidence="1">Shoot tissue taken approximately 20 cm above the soil surface</tissue>
    </source>
</reference>
<name>A0A0A9EAS1_ARUDO</name>
<protein>
    <submittedName>
        <fullName evidence="1">Uncharacterized protein</fullName>
    </submittedName>
</protein>
<sequence>MTTEMDTHACVYKDSEINKCNSFYMAKMGALPTMPLRCRTNQPDYKNGKAKLFLNAQAGGPSL</sequence>
<proteinExistence type="predicted"/>
<dbReference type="EMBL" id="GBRH01201792">
    <property type="protein sequence ID" value="JAD96103.1"/>
    <property type="molecule type" value="Transcribed_RNA"/>
</dbReference>
<reference evidence="1" key="1">
    <citation type="submission" date="2014-09" db="EMBL/GenBank/DDBJ databases">
        <authorList>
            <person name="Magalhaes I.L.F."/>
            <person name="Oliveira U."/>
            <person name="Santos F.R."/>
            <person name="Vidigal T.H.D.A."/>
            <person name="Brescovit A.D."/>
            <person name="Santos A.J."/>
        </authorList>
    </citation>
    <scope>NUCLEOTIDE SEQUENCE</scope>
    <source>
        <tissue evidence="1">Shoot tissue taken approximately 20 cm above the soil surface</tissue>
    </source>
</reference>
<evidence type="ECO:0000313" key="1">
    <source>
        <dbReference type="EMBL" id="JAD96103.1"/>
    </source>
</evidence>
<accession>A0A0A9EAS1</accession>